<evidence type="ECO:0000313" key="4">
    <source>
        <dbReference type="Proteomes" id="UP000059188"/>
    </source>
</evidence>
<evidence type="ECO:0000313" key="3">
    <source>
        <dbReference type="EMBL" id="CEL53793.1"/>
    </source>
</evidence>
<dbReference type="PROSITE" id="PS50137">
    <property type="entry name" value="DS_RBD"/>
    <property type="match status" value="1"/>
</dbReference>
<proteinExistence type="predicted"/>
<gene>
    <name evidence="3" type="ORF">RSOLAG1IB_06574</name>
</gene>
<dbReference type="OrthoDB" id="3246846at2759"/>
<dbReference type="Gene3D" id="3.30.160.20">
    <property type="match status" value="1"/>
</dbReference>
<name>A0A0B7FC58_THACB</name>
<dbReference type="GO" id="GO:0003723">
    <property type="term" value="F:RNA binding"/>
    <property type="evidence" value="ECO:0007669"/>
    <property type="project" value="UniProtKB-UniRule"/>
</dbReference>
<dbReference type="SUPFAM" id="SSF54768">
    <property type="entry name" value="dsRNA-binding domain-like"/>
    <property type="match status" value="1"/>
</dbReference>
<feature type="domain" description="DRBM" evidence="2">
    <location>
        <begin position="11"/>
        <end position="98"/>
    </location>
</feature>
<keyword evidence="4" id="KW-1185">Reference proteome</keyword>
<evidence type="ECO:0000259" key="2">
    <source>
        <dbReference type="PROSITE" id="PS50137"/>
    </source>
</evidence>
<dbReference type="InterPro" id="IPR014720">
    <property type="entry name" value="dsRBD_dom"/>
</dbReference>
<protein>
    <recommendedName>
        <fullName evidence="2">DRBM domain-containing protein</fullName>
    </recommendedName>
</protein>
<dbReference type="AlphaFoldDB" id="A0A0B7FC58"/>
<keyword evidence="1" id="KW-0694">RNA-binding</keyword>
<accession>A0A0B7FC58</accession>
<organism evidence="3 4">
    <name type="scientific">Thanatephorus cucumeris (strain AG1-IB / isolate 7/3/14)</name>
    <name type="common">Lettuce bottom rot fungus</name>
    <name type="synonym">Rhizoctonia solani</name>
    <dbReference type="NCBI Taxonomy" id="1108050"/>
    <lineage>
        <taxon>Eukaryota</taxon>
        <taxon>Fungi</taxon>
        <taxon>Dikarya</taxon>
        <taxon>Basidiomycota</taxon>
        <taxon>Agaricomycotina</taxon>
        <taxon>Agaricomycetes</taxon>
        <taxon>Cantharellales</taxon>
        <taxon>Ceratobasidiaceae</taxon>
        <taxon>Rhizoctonia</taxon>
        <taxon>Rhizoctonia solani AG-1</taxon>
    </lineage>
</organism>
<reference evidence="3 4" key="1">
    <citation type="submission" date="2014-11" db="EMBL/GenBank/DDBJ databases">
        <authorList>
            <person name="Wibberg Daniel"/>
        </authorList>
    </citation>
    <scope>NUCLEOTIDE SEQUENCE [LARGE SCALE GENOMIC DNA]</scope>
    <source>
        <strain evidence="3">Rhizoctonia solani AG1-IB 7/3/14</strain>
    </source>
</reference>
<evidence type="ECO:0000256" key="1">
    <source>
        <dbReference type="PROSITE-ProRule" id="PRU00266"/>
    </source>
</evidence>
<dbReference type="EMBL" id="LN679113">
    <property type="protein sequence ID" value="CEL53793.1"/>
    <property type="molecule type" value="Genomic_DNA"/>
</dbReference>
<dbReference type="Proteomes" id="UP000059188">
    <property type="component" value="Unassembled WGS sequence"/>
</dbReference>
<sequence>MSSTYSVNPDDFVMKLNNFLQAHGALNSLTWIESASGPAHGPEWTITASTSYSLLTAPLASLSSIIVVDGVEYGWGSHRTKQGARHEAARKTLHALDIIEGTEDGFGR</sequence>